<feature type="compositionally biased region" description="Basic residues" evidence="1">
    <location>
        <begin position="18"/>
        <end position="27"/>
    </location>
</feature>
<reference evidence="2 3" key="1">
    <citation type="submission" date="2016-08" db="EMBL/GenBank/DDBJ databases">
        <title>Genome sequence of Clavibacter michiganensis subsp. michiganensis strain CASJ007.</title>
        <authorList>
            <person name="Thapa S.P."/>
            <person name="Coaker G."/>
        </authorList>
    </citation>
    <scope>NUCLEOTIDE SEQUENCE [LARGE SCALE GENOMIC DNA]</scope>
    <source>
        <strain evidence="2">CASJ007</strain>
    </source>
</reference>
<proteinExistence type="predicted"/>
<gene>
    <name evidence="2" type="ORF">CMMCAS07_12580</name>
</gene>
<evidence type="ECO:0000256" key="1">
    <source>
        <dbReference type="SAM" id="MobiDB-lite"/>
    </source>
</evidence>
<protein>
    <submittedName>
        <fullName evidence="2">Uncharacterized protein</fullName>
    </submittedName>
</protein>
<feature type="region of interest" description="Disordered" evidence="1">
    <location>
        <begin position="46"/>
        <end position="94"/>
    </location>
</feature>
<sequence length="94" mass="10079">MRPMLMVTSAVGMPASRISRRSSRAPGRHGTSTRICSMTRSLSRSMISATGRSTPAPCRIRAESSSPLPTSRSPSSWVHVPPKEPTRASSATIQ</sequence>
<keyword evidence="3" id="KW-1185">Reference proteome</keyword>
<comment type="caution">
    <text evidence="2">The sequence shown here is derived from an EMBL/GenBank/DDBJ whole genome shotgun (WGS) entry which is preliminary data.</text>
</comment>
<feature type="region of interest" description="Disordered" evidence="1">
    <location>
        <begin position="1"/>
        <end position="34"/>
    </location>
</feature>
<evidence type="ECO:0000313" key="2">
    <source>
        <dbReference type="EMBL" id="OUE02846.1"/>
    </source>
</evidence>
<evidence type="ECO:0000313" key="3">
    <source>
        <dbReference type="Proteomes" id="UP000195062"/>
    </source>
</evidence>
<dbReference type="AlphaFoldDB" id="A0A251XJ39"/>
<dbReference type="Proteomes" id="UP000195062">
    <property type="component" value="Unassembled WGS sequence"/>
</dbReference>
<name>A0A251XJ39_CLAMM</name>
<feature type="compositionally biased region" description="Low complexity" evidence="1">
    <location>
        <begin position="64"/>
        <end position="76"/>
    </location>
</feature>
<dbReference type="EMBL" id="MDHH01000002">
    <property type="protein sequence ID" value="OUE02846.1"/>
    <property type="molecule type" value="Genomic_DNA"/>
</dbReference>
<accession>A0A251XJ39</accession>
<organism evidence="2 3">
    <name type="scientific">Clavibacter michiganensis subsp. michiganensis</name>
    <dbReference type="NCBI Taxonomy" id="33013"/>
    <lineage>
        <taxon>Bacteria</taxon>
        <taxon>Bacillati</taxon>
        <taxon>Actinomycetota</taxon>
        <taxon>Actinomycetes</taxon>
        <taxon>Micrococcales</taxon>
        <taxon>Microbacteriaceae</taxon>
        <taxon>Clavibacter</taxon>
    </lineage>
</organism>